<dbReference type="Proteomes" id="UP000652761">
    <property type="component" value="Unassembled WGS sequence"/>
</dbReference>
<feature type="region of interest" description="Disordered" evidence="1">
    <location>
        <begin position="66"/>
        <end position="88"/>
    </location>
</feature>
<dbReference type="AlphaFoldDB" id="A0A843VM89"/>
<evidence type="ECO:0000313" key="2">
    <source>
        <dbReference type="EMBL" id="MQL94314.1"/>
    </source>
</evidence>
<protein>
    <recommendedName>
        <fullName evidence="4">Amylomaltase</fullName>
    </recommendedName>
</protein>
<evidence type="ECO:0000313" key="3">
    <source>
        <dbReference type="Proteomes" id="UP000652761"/>
    </source>
</evidence>
<evidence type="ECO:0008006" key="4">
    <source>
        <dbReference type="Google" id="ProtNLM"/>
    </source>
</evidence>
<dbReference type="OrthoDB" id="6123450at2759"/>
<dbReference type="InterPro" id="IPR017853">
    <property type="entry name" value="GH"/>
</dbReference>
<keyword evidence="3" id="KW-1185">Reference proteome</keyword>
<accession>A0A843VM89</accession>
<gene>
    <name evidence="2" type="ORF">Taro_026965</name>
</gene>
<sequence>MWAIFPLQDLLALKEEYATRPAAEETINDPTNPKHYWRYRVHVALQSLLGDNEIKETIKDLVKCSGRSYPTTEPGENQGAGKQAVESQ</sequence>
<reference evidence="2" key="1">
    <citation type="submission" date="2017-07" db="EMBL/GenBank/DDBJ databases">
        <title>Taro Niue Genome Assembly and Annotation.</title>
        <authorList>
            <person name="Atibalentja N."/>
            <person name="Keating K."/>
            <person name="Fields C.J."/>
        </authorList>
    </citation>
    <scope>NUCLEOTIDE SEQUENCE</scope>
    <source>
        <strain evidence="2">Niue_2</strain>
        <tissue evidence="2">Leaf</tissue>
    </source>
</reference>
<organism evidence="2 3">
    <name type="scientific">Colocasia esculenta</name>
    <name type="common">Wild taro</name>
    <name type="synonym">Arum esculentum</name>
    <dbReference type="NCBI Taxonomy" id="4460"/>
    <lineage>
        <taxon>Eukaryota</taxon>
        <taxon>Viridiplantae</taxon>
        <taxon>Streptophyta</taxon>
        <taxon>Embryophyta</taxon>
        <taxon>Tracheophyta</taxon>
        <taxon>Spermatophyta</taxon>
        <taxon>Magnoliopsida</taxon>
        <taxon>Liliopsida</taxon>
        <taxon>Araceae</taxon>
        <taxon>Aroideae</taxon>
        <taxon>Colocasieae</taxon>
        <taxon>Colocasia</taxon>
    </lineage>
</organism>
<dbReference type="PANTHER" id="PTHR32518">
    <property type="match status" value="1"/>
</dbReference>
<dbReference type="EMBL" id="NMUH01001660">
    <property type="protein sequence ID" value="MQL94314.1"/>
    <property type="molecule type" value="Genomic_DNA"/>
</dbReference>
<name>A0A843VM89_COLES</name>
<dbReference type="PANTHER" id="PTHR32518:SF3">
    <property type="entry name" value="4-ALPHA-GLUCANOTRANSFERASE"/>
    <property type="match status" value="1"/>
</dbReference>
<dbReference type="Gene3D" id="3.20.20.80">
    <property type="entry name" value="Glycosidases"/>
    <property type="match status" value="1"/>
</dbReference>
<dbReference type="SUPFAM" id="SSF51445">
    <property type="entry name" value="(Trans)glycosidases"/>
    <property type="match status" value="1"/>
</dbReference>
<evidence type="ECO:0000256" key="1">
    <source>
        <dbReference type="SAM" id="MobiDB-lite"/>
    </source>
</evidence>
<comment type="caution">
    <text evidence="2">The sequence shown here is derived from an EMBL/GenBank/DDBJ whole genome shotgun (WGS) entry which is preliminary data.</text>
</comment>
<proteinExistence type="predicted"/>